<keyword evidence="3" id="KW-1185">Reference proteome</keyword>
<organism evidence="2 3">
    <name type="scientific">Sphingomonas yabuuchiae</name>
    <dbReference type="NCBI Taxonomy" id="172044"/>
    <lineage>
        <taxon>Bacteria</taxon>
        <taxon>Pseudomonadati</taxon>
        <taxon>Pseudomonadota</taxon>
        <taxon>Alphaproteobacteria</taxon>
        <taxon>Sphingomonadales</taxon>
        <taxon>Sphingomonadaceae</taxon>
        <taxon>Sphingomonas</taxon>
    </lineage>
</organism>
<dbReference type="Pfam" id="PF01593">
    <property type="entry name" value="Amino_oxidase"/>
    <property type="match status" value="1"/>
</dbReference>
<dbReference type="RefSeq" id="WP_240456422.1">
    <property type="nucleotide sequence ID" value="NZ_JACHNX010000007.1"/>
</dbReference>
<proteinExistence type="predicted"/>
<dbReference type="SUPFAM" id="SSF51905">
    <property type="entry name" value="FAD/NAD(P)-binding domain"/>
    <property type="match status" value="1"/>
</dbReference>
<feature type="domain" description="Amine oxidase" evidence="1">
    <location>
        <begin position="93"/>
        <end position="314"/>
    </location>
</feature>
<dbReference type="Pfam" id="PF13450">
    <property type="entry name" value="NAD_binding_8"/>
    <property type="match status" value="1"/>
</dbReference>
<evidence type="ECO:0000259" key="1">
    <source>
        <dbReference type="Pfam" id="PF01593"/>
    </source>
</evidence>
<dbReference type="PRINTS" id="PR00419">
    <property type="entry name" value="ADXRDTASE"/>
</dbReference>
<comment type="caution">
    <text evidence="2">The sequence shown here is derived from an EMBL/GenBank/DDBJ whole genome shotgun (WGS) entry which is preliminary data.</text>
</comment>
<protein>
    <recommendedName>
        <fullName evidence="1">Amine oxidase domain-containing protein</fullName>
    </recommendedName>
</protein>
<evidence type="ECO:0000313" key="2">
    <source>
        <dbReference type="EMBL" id="MBB4609908.1"/>
    </source>
</evidence>
<dbReference type="InterPro" id="IPR002937">
    <property type="entry name" value="Amino_oxidase"/>
</dbReference>
<dbReference type="Proteomes" id="UP000584663">
    <property type="component" value="Unassembled WGS sequence"/>
</dbReference>
<dbReference type="PANTHER" id="PTHR16128">
    <property type="entry name" value="FAD/NAD(P)-BINDING OXIDOREDUCTASE FAMILY PROTEIN"/>
    <property type="match status" value="1"/>
</dbReference>
<dbReference type="Gene3D" id="3.90.660.10">
    <property type="match status" value="1"/>
</dbReference>
<dbReference type="EMBL" id="JACHNX010000007">
    <property type="protein sequence ID" value="MBB4609908.1"/>
    <property type="molecule type" value="Genomic_DNA"/>
</dbReference>
<gene>
    <name evidence="2" type="ORF">GGQ89_002133</name>
</gene>
<accession>A0ABR6KA38</accession>
<name>A0ABR6KA38_9SPHN</name>
<dbReference type="Gene3D" id="3.50.50.60">
    <property type="entry name" value="FAD/NAD(P)-binding domain"/>
    <property type="match status" value="1"/>
</dbReference>
<reference evidence="2 3" key="1">
    <citation type="submission" date="2020-08" db="EMBL/GenBank/DDBJ databases">
        <title>Genomic Encyclopedia of Type Strains, Phase IV (KMG-IV): sequencing the most valuable type-strain genomes for metagenomic binning, comparative biology and taxonomic classification.</title>
        <authorList>
            <person name="Goeker M."/>
        </authorList>
    </citation>
    <scope>NUCLEOTIDE SEQUENCE [LARGE SCALE GENOMIC DNA]</scope>
    <source>
        <strain evidence="2 3">DSM 14562</strain>
    </source>
</reference>
<dbReference type="PANTHER" id="PTHR16128:SF5">
    <property type="entry name" value="FAD_NAD(P)-BINDING OXIDOREDUCTASE FAMILY PROTEIN"/>
    <property type="match status" value="1"/>
</dbReference>
<dbReference type="PROSITE" id="PS51257">
    <property type="entry name" value="PROKAR_LIPOPROTEIN"/>
    <property type="match status" value="1"/>
</dbReference>
<evidence type="ECO:0000313" key="3">
    <source>
        <dbReference type="Proteomes" id="UP000584663"/>
    </source>
</evidence>
<sequence>MKERDMAGSAAIVGAGIAGLACASRLTEAGWRVTLFDKGRGPGGRMASKVVTAQGACFAFDYGAQYLTARDPAFVAQVRDWERQGVAAPWPAMGDDAWVGVPGMNALVTHMAAALDVRWSTHIRALRRDADGWRLDHDEMAEGPFDVAVLALPAEQTAGLAAPIDPALVELARAHPSDPCWTVLLGFDAGFSAPDILSAADPIDWAARNSAKPGRKGGEAWTIHATADWSRRHVESDRTSVTASLLRALEERVGTLPVPVHATAHRWRYARSGKAGVGAYHQADTGLAACGDWMIAPRVESAWLSGRQAADLVMA</sequence>
<dbReference type="InterPro" id="IPR036188">
    <property type="entry name" value="FAD/NAD-bd_sf"/>
</dbReference>